<feature type="region of interest" description="Disordered" evidence="1">
    <location>
        <begin position="490"/>
        <end position="521"/>
    </location>
</feature>
<accession>A0AA38CHS9</accession>
<evidence type="ECO:0000313" key="3">
    <source>
        <dbReference type="EMBL" id="KAH9297547.1"/>
    </source>
</evidence>
<comment type="caution">
    <text evidence="3">The sequence shown here is derived from an EMBL/GenBank/DDBJ whole genome shotgun (WGS) entry which is preliminary data.</text>
</comment>
<dbReference type="EMBL" id="JAHRHJ020000010">
    <property type="protein sequence ID" value="KAH9297547.1"/>
    <property type="molecule type" value="Genomic_DNA"/>
</dbReference>
<dbReference type="PANTHER" id="PTHR37613:SF4">
    <property type="entry name" value="DUF4378 DOMAIN-CONTAINING PROTEIN"/>
    <property type="match status" value="1"/>
</dbReference>
<gene>
    <name evidence="3" type="ORF">KI387_029229</name>
</gene>
<organism evidence="3 4">
    <name type="scientific">Taxus chinensis</name>
    <name type="common">Chinese yew</name>
    <name type="synonym">Taxus wallichiana var. chinensis</name>
    <dbReference type="NCBI Taxonomy" id="29808"/>
    <lineage>
        <taxon>Eukaryota</taxon>
        <taxon>Viridiplantae</taxon>
        <taxon>Streptophyta</taxon>
        <taxon>Embryophyta</taxon>
        <taxon>Tracheophyta</taxon>
        <taxon>Spermatophyta</taxon>
        <taxon>Pinopsida</taxon>
        <taxon>Pinidae</taxon>
        <taxon>Conifers II</taxon>
        <taxon>Cupressales</taxon>
        <taxon>Taxaceae</taxon>
        <taxon>Taxus</taxon>
    </lineage>
</organism>
<name>A0AA38CHS9_TAXCH</name>
<dbReference type="Pfam" id="PF14309">
    <property type="entry name" value="DUF4378"/>
    <property type="match status" value="1"/>
</dbReference>
<dbReference type="InterPro" id="IPR025486">
    <property type="entry name" value="DUF4378"/>
</dbReference>
<dbReference type="Proteomes" id="UP000824469">
    <property type="component" value="Unassembled WGS sequence"/>
</dbReference>
<proteinExistence type="predicted"/>
<evidence type="ECO:0000256" key="1">
    <source>
        <dbReference type="SAM" id="MobiDB-lite"/>
    </source>
</evidence>
<dbReference type="PANTHER" id="PTHR37613">
    <property type="entry name" value="DUF4378 DOMAIN PROTEIN"/>
    <property type="match status" value="1"/>
</dbReference>
<evidence type="ECO:0000259" key="2">
    <source>
        <dbReference type="Pfam" id="PF14309"/>
    </source>
</evidence>
<evidence type="ECO:0000313" key="4">
    <source>
        <dbReference type="Proteomes" id="UP000824469"/>
    </source>
</evidence>
<keyword evidence="4" id="KW-1185">Reference proteome</keyword>
<dbReference type="AlphaFoldDB" id="A0AA38CHS9"/>
<reference evidence="3 4" key="1">
    <citation type="journal article" date="2021" name="Nat. Plants">
        <title>The Taxus genome provides insights into paclitaxel biosynthesis.</title>
        <authorList>
            <person name="Xiong X."/>
            <person name="Gou J."/>
            <person name="Liao Q."/>
            <person name="Li Y."/>
            <person name="Zhou Q."/>
            <person name="Bi G."/>
            <person name="Li C."/>
            <person name="Du R."/>
            <person name="Wang X."/>
            <person name="Sun T."/>
            <person name="Guo L."/>
            <person name="Liang H."/>
            <person name="Lu P."/>
            <person name="Wu Y."/>
            <person name="Zhang Z."/>
            <person name="Ro D.K."/>
            <person name="Shang Y."/>
            <person name="Huang S."/>
            <person name="Yan J."/>
        </authorList>
    </citation>
    <scope>NUCLEOTIDE SEQUENCE [LARGE SCALE GENOMIC DNA]</scope>
    <source>
        <strain evidence="3">Ta-2019</strain>
    </source>
</reference>
<feature type="region of interest" description="Disordered" evidence="1">
    <location>
        <begin position="594"/>
        <end position="620"/>
    </location>
</feature>
<feature type="compositionally biased region" description="Polar residues" evidence="1">
    <location>
        <begin position="594"/>
        <end position="608"/>
    </location>
</feature>
<feature type="domain" description="DUF4378" evidence="2">
    <location>
        <begin position="663"/>
        <end position="813"/>
    </location>
</feature>
<protein>
    <recommendedName>
        <fullName evidence="2">DUF4378 domain-containing protein</fullName>
    </recommendedName>
</protein>
<dbReference type="OMA" id="VKCSLFK"/>
<sequence length="823" mass="93133">MEKLFRAVGQTPKKQGILRPLHEFLEEQQEPFLLENYLLDRQYSSKRIHSYSNGDFSRESYGDLPKLVARPKKQHMQNPDCLQDNGAEHSLWPWSSACCFLEMNQSQNKKRRRVYGGKIRSNNLDILSYSEEYHVEELNINAKRLKFTVQEGKATELTKRESTEDLNMENLCASILINEASVIQCAKVFSSDKKKKIDKAEKSKESKAEKVVKCSLFKSILRKLTPTKGLLPNIHTDLGNVSKKLFNAKTKPSCRTSKDELCRDDQTQFCVSDIVCCDSFKEAPRNGNDRSCSLGKECILSESAIFPVLMDVDSFYAKGGRDLLQLSDEISQELDVDSQDKKVKLQAAIRGSNSQSLDFSSTSISLFESCFDSDMGSTSEDKLSSNNSFQESVRAEFHPSQGIDRCVLEAACTSDHLSLYSDEYQVKDCQPGPSYGLDQSSWATTACDSMNDCHELLHSSDDSLTQDNFLSPTPTLKSFSVLQKSGHKENPVMFSGCPREDDLRSGEINGSSQEDEDEKNVYSADGFREHNRDVHSQGENVEYALEIGYCVENKQLSPVSVLETPFEESASSIDKSVVFTHITEFQLLQRFTKYSQHSSKDPSTSEQTEPGKDPSQSESRKFSIWNQDSIDGIQMSNLINISSQRSIVQCQKEMGCEQGGTDEYVRKVLNSPEMLSCLRGLNQRDSQGLTCFQLFSHAGDPLSSQYLNRKEMPMQTSKLLFDCVKEILESPRKEFYSGDLEQSLLKECPVPEQLAKEICDQIYSWTETDANAEETMVELTWKKEAEDWTMFREEAEDIGIEIEVDIFGLLMEELVADLARLQP</sequence>